<proteinExistence type="predicted"/>
<accession>A0ABD1TLW0</accession>
<organism evidence="1 2">
    <name type="scientific">Forsythia ovata</name>
    <dbReference type="NCBI Taxonomy" id="205694"/>
    <lineage>
        <taxon>Eukaryota</taxon>
        <taxon>Viridiplantae</taxon>
        <taxon>Streptophyta</taxon>
        <taxon>Embryophyta</taxon>
        <taxon>Tracheophyta</taxon>
        <taxon>Spermatophyta</taxon>
        <taxon>Magnoliopsida</taxon>
        <taxon>eudicotyledons</taxon>
        <taxon>Gunneridae</taxon>
        <taxon>Pentapetalae</taxon>
        <taxon>asterids</taxon>
        <taxon>lamiids</taxon>
        <taxon>Lamiales</taxon>
        <taxon>Oleaceae</taxon>
        <taxon>Forsythieae</taxon>
        <taxon>Forsythia</taxon>
    </lineage>
</organism>
<sequence length="104" mass="11689">MFSEAKLRQCLKQLQSLVPLHPLLARRGLQGNANGPHEKKHKAYLFVAPPLVELFWNRSKSLEDSVVASLPSFLSRACASIFRSFNQVCENWSKTDSLSTGVPY</sequence>
<dbReference type="Proteomes" id="UP001604277">
    <property type="component" value="Unassembled WGS sequence"/>
</dbReference>
<evidence type="ECO:0000313" key="2">
    <source>
        <dbReference type="Proteomes" id="UP001604277"/>
    </source>
</evidence>
<reference evidence="2" key="1">
    <citation type="submission" date="2024-07" db="EMBL/GenBank/DDBJ databases">
        <title>Two chromosome-level genome assemblies of Korean endemic species Abeliophyllum distichum and Forsythia ovata (Oleaceae).</title>
        <authorList>
            <person name="Jang H."/>
        </authorList>
    </citation>
    <scope>NUCLEOTIDE SEQUENCE [LARGE SCALE GENOMIC DNA]</scope>
</reference>
<keyword evidence="2" id="KW-1185">Reference proteome</keyword>
<protein>
    <submittedName>
        <fullName evidence="1">Uncharacterized protein</fullName>
    </submittedName>
</protein>
<evidence type="ECO:0000313" key="1">
    <source>
        <dbReference type="EMBL" id="KAL2513719.1"/>
    </source>
</evidence>
<name>A0ABD1TLW0_9LAMI</name>
<gene>
    <name evidence="1" type="ORF">Fot_27690</name>
</gene>
<dbReference type="AlphaFoldDB" id="A0ABD1TLW0"/>
<dbReference type="EMBL" id="JBFOLJ010000008">
    <property type="protein sequence ID" value="KAL2513719.1"/>
    <property type="molecule type" value="Genomic_DNA"/>
</dbReference>
<comment type="caution">
    <text evidence="1">The sequence shown here is derived from an EMBL/GenBank/DDBJ whole genome shotgun (WGS) entry which is preliminary data.</text>
</comment>